<protein>
    <submittedName>
        <fullName evidence="1">Uncharacterized protein</fullName>
    </submittedName>
</protein>
<proteinExistence type="predicted"/>
<evidence type="ECO:0000313" key="1">
    <source>
        <dbReference type="EMBL" id="KAL1515595.1"/>
    </source>
</evidence>
<dbReference type="AlphaFoldDB" id="A0AB34JB26"/>
<accession>A0AB34JB26</accession>
<comment type="caution">
    <text evidence="1">The sequence shown here is derived from an EMBL/GenBank/DDBJ whole genome shotgun (WGS) entry which is preliminary data.</text>
</comment>
<sequence length="257" mass="28524">MSTTGTKSVPHASPRSCSPLTAARVPISGAVVPGKYSPIRGFSHFSYIEDPYHPPEQPSIHPPSTPCSVVGSDAPRPVFKTPALPPAPRNAGTFQQDRAFRYAIDPYELKEEKKLEAARKEREKKLMGSAFKAGGRAPSTDRTLRLRAPEMRTQLHRTFRHDWPCYQGLTTDGRGMITATFAADQLGNERRKDLHEYMNRVLSRHPAAVQFGIMRDSSRWGAAASGSPDRILYVFRPPWVPNDAAMSPRKMAEVSGK</sequence>
<keyword evidence="2" id="KW-1185">Reference proteome</keyword>
<reference evidence="1 2" key="1">
    <citation type="journal article" date="2024" name="Science">
        <title>Giant polyketide synthase enzymes in the biosynthesis of giant marine polyether toxins.</title>
        <authorList>
            <person name="Fallon T.R."/>
            <person name="Shende V.V."/>
            <person name="Wierzbicki I.H."/>
            <person name="Pendleton A.L."/>
            <person name="Watervoot N.F."/>
            <person name="Auber R.P."/>
            <person name="Gonzalez D.J."/>
            <person name="Wisecaver J.H."/>
            <person name="Moore B.S."/>
        </authorList>
    </citation>
    <scope>NUCLEOTIDE SEQUENCE [LARGE SCALE GENOMIC DNA]</scope>
    <source>
        <strain evidence="1 2">12B1</strain>
    </source>
</reference>
<gene>
    <name evidence="1" type="ORF">AB1Y20_002215</name>
</gene>
<organism evidence="1 2">
    <name type="scientific">Prymnesium parvum</name>
    <name type="common">Toxic golden alga</name>
    <dbReference type="NCBI Taxonomy" id="97485"/>
    <lineage>
        <taxon>Eukaryota</taxon>
        <taxon>Haptista</taxon>
        <taxon>Haptophyta</taxon>
        <taxon>Prymnesiophyceae</taxon>
        <taxon>Prymnesiales</taxon>
        <taxon>Prymnesiaceae</taxon>
        <taxon>Prymnesium</taxon>
    </lineage>
</organism>
<name>A0AB34JB26_PRYPA</name>
<dbReference type="PANTHER" id="PTHR40430">
    <property type="entry name" value="T. BRUCEI SPP.-SPECIFIC PROTEIN"/>
    <property type="match status" value="1"/>
</dbReference>
<dbReference type="PANTHER" id="PTHR40430:SF1">
    <property type="entry name" value="T. BRUCEI SPP.-SPECIFIC PROTEIN"/>
    <property type="match status" value="1"/>
</dbReference>
<evidence type="ECO:0000313" key="2">
    <source>
        <dbReference type="Proteomes" id="UP001515480"/>
    </source>
</evidence>
<dbReference type="Proteomes" id="UP001515480">
    <property type="component" value="Unassembled WGS sequence"/>
</dbReference>
<dbReference type="EMBL" id="JBGBPQ010000011">
    <property type="protein sequence ID" value="KAL1515595.1"/>
    <property type="molecule type" value="Genomic_DNA"/>
</dbReference>